<dbReference type="Proteomes" id="UP001348817">
    <property type="component" value="Chromosome"/>
</dbReference>
<keyword evidence="2" id="KW-1185">Reference proteome</keyword>
<dbReference type="AlphaFoldDB" id="A0AAU9CSL7"/>
<evidence type="ECO:0000313" key="1">
    <source>
        <dbReference type="EMBL" id="BDD11007.1"/>
    </source>
</evidence>
<gene>
    <name evidence="1" type="ORF">FUAX_34390</name>
</gene>
<dbReference type="InterPro" id="IPR037107">
    <property type="entry name" value="Put_OMP_sf"/>
</dbReference>
<evidence type="ECO:0000313" key="2">
    <source>
        <dbReference type="Proteomes" id="UP001348817"/>
    </source>
</evidence>
<dbReference type="KEGG" id="fax:FUAX_34390"/>
<sequence length="318" mass="36231">MTELPGTKRFFLTLTYLFSCVLLSNENAFSQGQTFDRHVSLTVENDALLLLGIDRYYTNGFEFTYRKLKQSPDSIRPNMLFRYSLSQKIYTTASKIWEKVKYFDRPYAGWLFAEAETNWVYQKNIFSLGIRASMTGPWAKGEEMQNGLHRLLGFNEARGWEYQIHNSLGIDITGAWESEISGSRNFRITAKCRGSAGSTITQFAGGPVLEFGRLRPFKQSTLRTHGLGPRTGTPEIVFYINPEAVWQIHDSTIVGPPFDSESPQTAKLEPFYGTLSSGIAYTRGHLATKFYYVLYSPNIKNMFFDWHGYGGITLAVVW</sequence>
<dbReference type="Pfam" id="PF09982">
    <property type="entry name" value="LpxR"/>
    <property type="match status" value="1"/>
</dbReference>
<reference evidence="1 2" key="1">
    <citation type="submission" date="2021-12" db="EMBL/GenBank/DDBJ databases">
        <title>Genome sequencing of bacteria with rrn-lacking chromosome and rrn-plasmid.</title>
        <authorList>
            <person name="Anda M."/>
            <person name="Iwasaki W."/>
        </authorList>
    </citation>
    <scope>NUCLEOTIDE SEQUENCE [LARGE SCALE GENOMIC DNA]</scope>
    <source>
        <strain evidence="1 2">DSM 100852</strain>
    </source>
</reference>
<organism evidence="1 2">
    <name type="scientific">Fulvitalea axinellae</name>
    <dbReference type="NCBI Taxonomy" id="1182444"/>
    <lineage>
        <taxon>Bacteria</taxon>
        <taxon>Pseudomonadati</taxon>
        <taxon>Bacteroidota</taxon>
        <taxon>Cytophagia</taxon>
        <taxon>Cytophagales</taxon>
        <taxon>Persicobacteraceae</taxon>
        <taxon>Fulvitalea</taxon>
    </lineage>
</organism>
<dbReference type="EMBL" id="AP025314">
    <property type="protein sequence ID" value="BDD11007.1"/>
    <property type="molecule type" value="Genomic_DNA"/>
</dbReference>
<protein>
    <submittedName>
        <fullName evidence="1">Membrane protein</fullName>
    </submittedName>
</protein>
<proteinExistence type="predicted"/>
<dbReference type="InterPro" id="IPR018707">
    <property type="entry name" value="LpxR"/>
</dbReference>
<accession>A0AAU9CSL7</accession>
<name>A0AAU9CSL7_9BACT</name>
<dbReference type="Gene3D" id="2.40.128.140">
    <property type="entry name" value="Outer membrane protein"/>
    <property type="match status" value="1"/>
</dbReference>